<dbReference type="GO" id="GO:0016787">
    <property type="term" value="F:hydrolase activity"/>
    <property type="evidence" value="ECO:0007669"/>
    <property type="project" value="UniProtKB-KW"/>
</dbReference>
<dbReference type="PANTHER" id="PTHR33397">
    <property type="entry name" value="UPF0331 PROTEIN YUTE"/>
    <property type="match status" value="1"/>
</dbReference>
<dbReference type="NCBIfam" id="NF047751">
    <property type="entry name" value="HepT_toxin"/>
    <property type="match status" value="1"/>
</dbReference>
<dbReference type="Pfam" id="PF01934">
    <property type="entry name" value="HepT-like"/>
    <property type="match status" value="1"/>
</dbReference>
<dbReference type="Gene3D" id="1.20.120.580">
    <property type="entry name" value="bsu32300-like"/>
    <property type="match status" value="1"/>
</dbReference>
<dbReference type="EMBL" id="BSFQ01000006">
    <property type="protein sequence ID" value="GLL10842.1"/>
    <property type="molecule type" value="Genomic_DNA"/>
</dbReference>
<evidence type="ECO:0008006" key="7">
    <source>
        <dbReference type="Google" id="ProtNLM"/>
    </source>
</evidence>
<dbReference type="InterPro" id="IPR052379">
    <property type="entry name" value="Type_VII_TA_RNase"/>
</dbReference>
<dbReference type="AlphaFoldDB" id="A0A9W6NVY0"/>
<dbReference type="Proteomes" id="UP001143463">
    <property type="component" value="Unassembled WGS sequence"/>
</dbReference>
<keyword evidence="3" id="KW-0378">Hydrolase</keyword>
<sequence length="139" mass="15057">MVDLLRVQTMLHRLGLEIEALRRLSGRSADELLGDEDLLAAVKYRFVVAIEVCVDLGRHIVASEGLRAPLDYADVFSALAEAGLLPAATAATLRDTARFRNLLVHGYATIDDSRVVEILKTRVDDLAGFRSALARAAAG</sequence>
<dbReference type="InterPro" id="IPR008201">
    <property type="entry name" value="HepT-like"/>
</dbReference>
<dbReference type="SUPFAM" id="SSF81593">
    <property type="entry name" value="Nucleotidyltransferase substrate binding subunit/domain"/>
    <property type="match status" value="1"/>
</dbReference>
<dbReference type="RefSeq" id="WP_051737284.1">
    <property type="nucleotide sequence ID" value="NZ_BSFQ01000006.1"/>
</dbReference>
<comment type="similarity">
    <text evidence="4">Belongs to the HepT RNase toxin family.</text>
</comment>
<gene>
    <name evidence="5" type="ORF">GCM10017577_19830</name>
</gene>
<reference evidence="5" key="1">
    <citation type="journal article" date="2014" name="Int. J. Syst. Evol. Microbiol.">
        <title>Complete genome sequence of Corynebacterium casei LMG S-19264T (=DSM 44701T), isolated from a smear-ripened cheese.</title>
        <authorList>
            <consortium name="US DOE Joint Genome Institute (JGI-PGF)"/>
            <person name="Walter F."/>
            <person name="Albersmeier A."/>
            <person name="Kalinowski J."/>
            <person name="Ruckert C."/>
        </authorList>
    </citation>
    <scope>NUCLEOTIDE SEQUENCE</scope>
    <source>
        <strain evidence="5">VKM Ac-1069</strain>
    </source>
</reference>
<accession>A0A9W6NVY0</accession>
<dbReference type="GO" id="GO:0004540">
    <property type="term" value="F:RNA nuclease activity"/>
    <property type="evidence" value="ECO:0007669"/>
    <property type="project" value="InterPro"/>
</dbReference>
<evidence type="ECO:0000256" key="4">
    <source>
        <dbReference type="ARBA" id="ARBA00024207"/>
    </source>
</evidence>
<dbReference type="InterPro" id="IPR037038">
    <property type="entry name" value="HepT-like_sf"/>
</dbReference>
<protein>
    <recommendedName>
        <fullName evidence="7">DUF86 domain-containing protein</fullName>
    </recommendedName>
</protein>
<proteinExistence type="inferred from homology"/>
<dbReference type="GO" id="GO:0110001">
    <property type="term" value="C:toxin-antitoxin complex"/>
    <property type="evidence" value="ECO:0007669"/>
    <property type="project" value="InterPro"/>
</dbReference>
<evidence type="ECO:0000256" key="2">
    <source>
        <dbReference type="ARBA" id="ARBA00022722"/>
    </source>
</evidence>
<comment type="caution">
    <text evidence="5">The sequence shown here is derived from an EMBL/GenBank/DDBJ whole genome shotgun (WGS) entry which is preliminary data.</text>
</comment>
<keyword evidence="2" id="KW-0540">Nuclease</keyword>
<evidence type="ECO:0000256" key="1">
    <source>
        <dbReference type="ARBA" id="ARBA00022649"/>
    </source>
</evidence>
<reference evidence="5" key="2">
    <citation type="submission" date="2023-01" db="EMBL/GenBank/DDBJ databases">
        <authorList>
            <person name="Sun Q."/>
            <person name="Evtushenko L."/>
        </authorList>
    </citation>
    <scope>NUCLEOTIDE SEQUENCE</scope>
    <source>
        <strain evidence="5">VKM Ac-1069</strain>
    </source>
</reference>
<keyword evidence="1" id="KW-1277">Toxin-antitoxin system</keyword>
<dbReference type="PANTHER" id="PTHR33397:SF5">
    <property type="entry name" value="RNASE YUTE-RELATED"/>
    <property type="match status" value="1"/>
</dbReference>
<evidence type="ECO:0000313" key="5">
    <source>
        <dbReference type="EMBL" id="GLL10842.1"/>
    </source>
</evidence>
<organism evidence="5 6">
    <name type="scientific">Pseudonocardia halophobica</name>
    <dbReference type="NCBI Taxonomy" id="29401"/>
    <lineage>
        <taxon>Bacteria</taxon>
        <taxon>Bacillati</taxon>
        <taxon>Actinomycetota</taxon>
        <taxon>Actinomycetes</taxon>
        <taxon>Pseudonocardiales</taxon>
        <taxon>Pseudonocardiaceae</taxon>
        <taxon>Pseudonocardia</taxon>
    </lineage>
</organism>
<evidence type="ECO:0000256" key="3">
    <source>
        <dbReference type="ARBA" id="ARBA00022801"/>
    </source>
</evidence>
<name>A0A9W6NVY0_9PSEU</name>
<evidence type="ECO:0000313" key="6">
    <source>
        <dbReference type="Proteomes" id="UP001143463"/>
    </source>
</evidence>
<keyword evidence="6" id="KW-1185">Reference proteome</keyword>